<organism evidence="2">
    <name type="scientific">freshwater metagenome</name>
    <dbReference type="NCBI Taxonomy" id="449393"/>
    <lineage>
        <taxon>unclassified sequences</taxon>
        <taxon>metagenomes</taxon>
        <taxon>ecological metagenomes</taxon>
    </lineage>
</organism>
<name>A0A6J7LMA9_9ZZZZ</name>
<accession>A0A6J7LMA9</accession>
<protein>
    <submittedName>
        <fullName evidence="2">Unannotated protein</fullName>
    </submittedName>
</protein>
<sequence>MKIVSPMTPLSGLSSAHSLLRMNMRILHSGYFPCFASSVMIAWTQGQSFGSTSPTCNWPTTTATVSGPSWLDGWGSRNAKPTSSLDGCPPTPYSLRRAVRSRLYDVAPPLPPPGSCLVLVASAGDDDGIFPAPLMRGDPFLAGSEFVADAFGVARCLAQHSCKCAGSRWSLIRIPFVVIAALIASPSLRMPWCACTEIDEARELGYLKRLHAYDHYMGLFGKKQATPKLSPQDGEAAVLQAGRRRGVAHRRADGPDGPAKTA</sequence>
<reference evidence="2" key="1">
    <citation type="submission" date="2020-05" db="EMBL/GenBank/DDBJ databases">
        <authorList>
            <person name="Chiriac C."/>
            <person name="Salcher M."/>
            <person name="Ghai R."/>
            <person name="Kavagutti S V."/>
        </authorList>
    </citation>
    <scope>NUCLEOTIDE SEQUENCE</scope>
</reference>
<dbReference type="AlphaFoldDB" id="A0A6J7LMA9"/>
<dbReference type="EMBL" id="CAFBNE010000172">
    <property type="protein sequence ID" value="CAB4969347.1"/>
    <property type="molecule type" value="Genomic_DNA"/>
</dbReference>
<evidence type="ECO:0000256" key="1">
    <source>
        <dbReference type="SAM" id="MobiDB-lite"/>
    </source>
</evidence>
<evidence type="ECO:0000313" key="2">
    <source>
        <dbReference type="EMBL" id="CAB4969347.1"/>
    </source>
</evidence>
<feature type="region of interest" description="Disordered" evidence="1">
    <location>
        <begin position="227"/>
        <end position="262"/>
    </location>
</feature>
<proteinExistence type="predicted"/>
<gene>
    <name evidence="2" type="ORF">UFOPK3772_03214</name>
</gene>